<name>A0A238YRV4_9FLAO</name>
<reference evidence="5 6" key="1">
    <citation type="submission" date="2017-06" db="EMBL/GenBank/DDBJ databases">
        <authorList>
            <person name="Kim H.J."/>
            <person name="Triplett B.A."/>
        </authorList>
    </citation>
    <scope>NUCLEOTIDE SEQUENCE [LARGE SCALE GENOMIC DNA]</scope>
    <source>
        <strain evidence="5 6">DSM 25597</strain>
    </source>
</reference>
<evidence type="ECO:0000256" key="4">
    <source>
        <dbReference type="SAM" id="SignalP"/>
    </source>
</evidence>
<dbReference type="AlphaFoldDB" id="A0A238YRV4"/>
<dbReference type="OrthoDB" id="931766at2"/>
<dbReference type="GO" id="GO:0007155">
    <property type="term" value="P:cell adhesion"/>
    <property type="evidence" value="ECO:0007669"/>
    <property type="project" value="InterPro"/>
</dbReference>
<evidence type="ECO:0000313" key="6">
    <source>
        <dbReference type="Proteomes" id="UP000198379"/>
    </source>
</evidence>
<comment type="similarity">
    <text evidence="1">Belongs to the CsgA/CsgB family.</text>
</comment>
<feature type="signal peptide" evidence="4">
    <location>
        <begin position="1"/>
        <end position="19"/>
    </location>
</feature>
<dbReference type="Pfam" id="PF07012">
    <property type="entry name" value="Curlin_rpt"/>
    <property type="match status" value="1"/>
</dbReference>
<sequence>MKKIIFSVVALAFASVTIAQSPATNDTGAREAVQVAQIPGSAMGANTGESIQNGADNAVQVRQAGTSQSTLTNQNGTANLARVMQTGNVNGNQALSGQLNFAEVGQTGFNNQSTIFQEGDYNNAMISQNNDNDTAANRAMIMQGTANQAEMNAATIDQDGEDNSAYTLQTWDNSDASTVQSGSGNTSEIDQNAGPEDSQGQFAVVTQIGVDNESRVDQDNADGSDARNVAYTAQTGNNNSAEQIQSANGSTGNIAVVAQGTGSQLFQVPASEQVWFNTLAFDPSVTGGGNNIGDSDNGVAFQQQNGDGNQGFIGQYSSTADSNNGAQLQDGNNNAAYLSQNAFGSSNGSGNVGRQEQVGDGNATGVLQTGNDHLALQVQTGNDNSNISTQRGMSNNLNIFQEGDGSYGQTIQHGEFNVALLTQRDGQSYTIRQNEGVFTPGAGGNQADILQEGPMGTGTQTGFIQVTPQGVTAPHSVSSFSLAPIN</sequence>
<feature type="region of interest" description="Disordered" evidence="3">
    <location>
        <begin position="287"/>
        <end position="367"/>
    </location>
</feature>
<keyword evidence="2 4" id="KW-0732">Signal</keyword>
<protein>
    <submittedName>
        <fullName evidence="5">Curlin associated repeat-containing protein</fullName>
    </submittedName>
</protein>
<proteinExistence type="inferred from homology"/>
<feature type="compositionally biased region" description="Polar residues" evidence="3">
    <location>
        <begin position="174"/>
        <end position="190"/>
    </location>
</feature>
<feature type="region of interest" description="Disordered" evidence="3">
    <location>
        <begin position="174"/>
        <end position="199"/>
    </location>
</feature>
<evidence type="ECO:0000256" key="1">
    <source>
        <dbReference type="ARBA" id="ARBA00009766"/>
    </source>
</evidence>
<feature type="compositionally biased region" description="Polar residues" evidence="3">
    <location>
        <begin position="316"/>
        <end position="354"/>
    </location>
</feature>
<dbReference type="Proteomes" id="UP000198379">
    <property type="component" value="Unassembled WGS sequence"/>
</dbReference>
<dbReference type="EMBL" id="FZNY01000002">
    <property type="protein sequence ID" value="SNR73702.1"/>
    <property type="molecule type" value="Genomic_DNA"/>
</dbReference>
<feature type="chain" id="PRO_5012353550" evidence="4">
    <location>
        <begin position="20"/>
        <end position="486"/>
    </location>
</feature>
<evidence type="ECO:0000313" key="5">
    <source>
        <dbReference type="EMBL" id="SNR73702.1"/>
    </source>
</evidence>
<dbReference type="RefSeq" id="WP_089371060.1">
    <property type="nucleotide sequence ID" value="NZ_BMEP01000001.1"/>
</dbReference>
<feature type="compositionally biased region" description="Low complexity" evidence="3">
    <location>
        <begin position="292"/>
        <end position="315"/>
    </location>
</feature>
<gene>
    <name evidence="5" type="ORF">SAMN06265376_102299</name>
</gene>
<accession>A0A238YRV4</accession>
<dbReference type="InterPro" id="IPR009742">
    <property type="entry name" value="Curlin_rpt"/>
</dbReference>
<dbReference type="GO" id="GO:0009289">
    <property type="term" value="C:pilus"/>
    <property type="evidence" value="ECO:0007669"/>
    <property type="project" value="InterPro"/>
</dbReference>
<evidence type="ECO:0000256" key="3">
    <source>
        <dbReference type="SAM" id="MobiDB-lite"/>
    </source>
</evidence>
<evidence type="ECO:0000256" key="2">
    <source>
        <dbReference type="ARBA" id="ARBA00022729"/>
    </source>
</evidence>
<keyword evidence="6" id="KW-1185">Reference proteome</keyword>
<organism evidence="5 6">
    <name type="scientific">Dokdonia pacifica</name>
    <dbReference type="NCBI Taxonomy" id="1627892"/>
    <lineage>
        <taxon>Bacteria</taxon>
        <taxon>Pseudomonadati</taxon>
        <taxon>Bacteroidota</taxon>
        <taxon>Flavobacteriia</taxon>
        <taxon>Flavobacteriales</taxon>
        <taxon>Flavobacteriaceae</taxon>
        <taxon>Dokdonia</taxon>
    </lineage>
</organism>